<protein>
    <recommendedName>
        <fullName evidence="1">DUF2229 domain-containing protein</fullName>
    </recommendedName>
</protein>
<reference evidence="3" key="1">
    <citation type="submission" date="2017-09" db="EMBL/GenBank/DDBJ databases">
        <title>Depth-based differentiation of microbial function through sediment-hosted aquifers and enrichment of novel symbionts in the deep terrestrial subsurface.</title>
        <authorList>
            <person name="Probst A.J."/>
            <person name="Ladd B."/>
            <person name="Jarett J.K."/>
            <person name="Geller-Mcgrath D.E."/>
            <person name="Sieber C.M.K."/>
            <person name="Emerson J.B."/>
            <person name="Anantharaman K."/>
            <person name="Thomas B.C."/>
            <person name="Malmstrom R."/>
            <person name="Stieglmeier M."/>
            <person name="Klingl A."/>
            <person name="Woyke T."/>
            <person name="Ryan C.M."/>
            <person name="Banfield J.F."/>
        </authorList>
    </citation>
    <scope>NUCLEOTIDE SEQUENCE [LARGE SCALE GENOMIC DNA]</scope>
</reference>
<dbReference type="Pfam" id="PF09989">
    <property type="entry name" value="DUF2229"/>
    <property type="match status" value="1"/>
</dbReference>
<accession>A0A2M7VJW0</accession>
<dbReference type="InterPro" id="IPR010327">
    <property type="entry name" value="FldB/FldC_alpha/beta"/>
</dbReference>
<dbReference type="InterPro" id="IPR018709">
    <property type="entry name" value="CoA_activase_DUF2229"/>
</dbReference>
<sequence length="366" mass="42242">MVTNINDNKPKITFPYWGNYTIAFEALAKGLGLDVIPPEKTNQKAIEKGAKIAPEMYCFPLKVNLGNYLEAIEKGADTILMATALGGSCRLRYYANIQEKVLLENEKKVDFITFDQSPRDIYKKVKEISQASFLKILKAFWFGYKKLRLIEKLEKKAQFLRPREKNKGETDRILIVIFGKLRKIENLRDLKKLEKEIWQKISKIEIKKRDVPKIGIVGEIYTVSDPVINFGVEKKLGENGMEVHREMDLTYHLKKKIFPWKDWQIQKKINPYLKSTVGGHGRDAIYEMLNYVKKNFDGVIHLLPAMCMPEVTVRPILEKIHQESGIPFLSLSLDEQAAEAGIDTRLEAFVDVVRNYHQTKHLTSNI</sequence>
<evidence type="ECO:0000313" key="2">
    <source>
        <dbReference type="EMBL" id="PJA02135.1"/>
    </source>
</evidence>
<feature type="domain" description="DUF2229" evidence="1">
    <location>
        <begin position="20"/>
        <end position="244"/>
    </location>
</feature>
<evidence type="ECO:0000259" key="1">
    <source>
        <dbReference type="Pfam" id="PF09989"/>
    </source>
</evidence>
<evidence type="ECO:0000313" key="3">
    <source>
        <dbReference type="Proteomes" id="UP000231469"/>
    </source>
</evidence>
<dbReference type="InterPro" id="IPR051805">
    <property type="entry name" value="Dehydratase_Activator_Redct"/>
</dbReference>
<dbReference type="Proteomes" id="UP000231469">
    <property type="component" value="Unassembled WGS sequence"/>
</dbReference>
<comment type="caution">
    <text evidence="2">The sequence shown here is derived from an EMBL/GenBank/DDBJ whole genome shotgun (WGS) entry which is preliminary data.</text>
</comment>
<gene>
    <name evidence="2" type="ORF">COX73_02375</name>
</gene>
<dbReference type="PANTHER" id="PTHR32329:SF2">
    <property type="entry name" value="BIFUNCTIONAL PROTEIN [INCLUDES 2-HYDROXYACYL-COA DEHYDRATASE (N-TER) AND ITS ACTIVATOR DOMAIN (C_TERM)"/>
    <property type="match status" value="1"/>
</dbReference>
<dbReference type="PANTHER" id="PTHR32329">
    <property type="entry name" value="BIFUNCTIONAL PROTEIN [INCLUDES 2-HYDROXYACYL-COA DEHYDRATASE (N-TER) AND ITS ACTIVATOR DOMAIN (C_TERM)-RELATED"/>
    <property type="match status" value="1"/>
</dbReference>
<dbReference type="Gene3D" id="3.40.50.11900">
    <property type="match status" value="1"/>
</dbReference>
<proteinExistence type="predicted"/>
<name>A0A2M7VJW0_9BACT</name>
<dbReference type="Pfam" id="PF06050">
    <property type="entry name" value="HGD-D"/>
    <property type="match status" value="1"/>
</dbReference>
<dbReference type="AlphaFoldDB" id="A0A2M7VJW0"/>
<dbReference type="EMBL" id="PFPS01000099">
    <property type="protein sequence ID" value="PJA02135.1"/>
    <property type="molecule type" value="Genomic_DNA"/>
</dbReference>
<organism evidence="2 3">
    <name type="scientific">bacterium (Candidatus Gribaldobacteria) CG_4_10_14_0_2_um_filter_36_18</name>
    <dbReference type="NCBI Taxonomy" id="2014264"/>
    <lineage>
        <taxon>Bacteria</taxon>
        <taxon>Candidatus Gribaldobacteria</taxon>
    </lineage>
</organism>